<evidence type="ECO:0000256" key="2">
    <source>
        <dbReference type="ARBA" id="ARBA00022801"/>
    </source>
</evidence>
<dbReference type="RefSeq" id="WP_201366711.1">
    <property type="nucleotide sequence ID" value="NZ_BNJJ01000032.1"/>
</dbReference>
<dbReference type="SMART" id="SM00490">
    <property type="entry name" value="HELICc"/>
    <property type="match status" value="1"/>
</dbReference>
<organism evidence="8 9">
    <name type="scientific">Dictyobacter formicarum</name>
    <dbReference type="NCBI Taxonomy" id="2778368"/>
    <lineage>
        <taxon>Bacteria</taxon>
        <taxon>Bacillati</taxon>
        <taxon>Chloroflexota</taxon>
        <taxon>Ktedonobacteria</taxon>
        <taxon>Ktedonobacterales</taxon>
        <taxon>Dictyobacteraceae</taxon>
        <taxon>Dictyobacter</taxon>
    </lineage>
</organism>
<proteinExistence type="predicted"/>
<dbReference type="SMART" id="SM00487">
    <property type="entry name" value="DEXDc"/>
    <property type="match status" value="1"/>
</dbReference>
<comment type="caution">
    <text evidence="8">The sequence shown here is derived from an EMBL/GenBank/DDBJ whole genome shotgun (WGS) entry which is preliminary data.</text>
</comment>
<dbReference type="NCBIfam" id="NF038317">
    <property type="entry name" value="DISARM_DrmD"/>
    <property type="match status" value="1"/>
</dbReference>
<dbReference type="Gene3D" id="3.40.50.10810">
    <property type="entry name" value="Tandem AAA-ATPase domain"/>
    <property type="match status" value="1"/>
</dbReference>
<evidence type="ECO:0000256" key="3">
    <source>
        <dbReference type="ARBA" id="ARBA00022806"/>
    </source>
</evidence>
<evidence type="ECO:0000256" key="1">
    <source>
        <dbReference type="ARBA" id="ARBA00022741"/>
    </source>
</evidence>
<dbReference type="InterPro" id="IPR014001">
    <property type="entry name" value="Helicase_ATP-bd"/>
</dbReference>
<dbReference type="InterPro" id="IPR027417">
    <property type="entry name" value="P-loop_NTPase"/>
</dbReference>
<dbReference type="SUPFAM" id="SSF52540">
    <property type="entry name" value="P-loop containing nucleoside triphosphate hydrolases"/>
    <property type="match status" value="1"/>
</dbReference>
<dbReference type="PROSITE" id="PS51194">
    <property type="entry name" value="HELICASE_CTER"/>
    <property type="match status" value="1"/>
</dbReference>
<sequence>MDYVASLPEVGQLVNVRQRRYVVVDNVTSTLSTHDASVKSLYKQHLVTLSSVEDDGLGEELQVIWEVEPGAAAIEKTPLPQPVRFDTPERLDTFLHAVRWGAASSADVKAIQAPFLSGIDLEDYQLDPVARAIQMPRANLLIADDVGLGKTIEAGLVAQELIIRHRARRILIVCPAALQVQWRDQMRDKFGLEFRIVDSELMRSLRRERGLHVNPWKHFPRLITSVDFLKRERPLRLFTEALPAAGEPLYPRRFDLLILDEAHNIAPSSQGKYATDSMRTAAIRRLAPHFEHKLFLSATPHNGYRESFTALLELLDNQRFARGVEPDPEQLQAVMIRRLKSELPKRWDGSSRFAQRQITPLPVAYTPQEREAHQLLQKYSEARIHDAQDNVERYASEFVSMLLKKRLFSSPEAFCLTLEKHEQSLGERLRHTAVTKQPSEGILRSRVEKIEEESDDDAYLDEVTSEALATAAPLFHEPTEQEQALLKRLRRWAEEARRRPDSKAQELIDWLFRVIRPGGQWSRERVIIFTEYRATQNWLYDLLAREGFAETGPDGERRLQLLYGGMDTKAREEVKAAFQADPDDSSVRILLATDAASEGIDLQNHCSKLIHYEIPWNPNRLEQRNGRVDRHGQRAPEVNIYHFVSSRYEQQSMATRERQQLDDDLDFLMQAVRKIEYIREDLGSVGPVIATQVEEAMLGRRRQLDTGRAEAKAPSKRLLAFQRRQRERLEAHIRQLYEQLQEGKRELGLTPEHIQAVVETALELAKQPPLQARTLEDPHGQHEPIEVFDVPELTGSWARCTEGLEHPHTHVKRPIVFDHTLAQGRDDVVLAHLNHRLVTMSLRLLRAEVWASGEQSKLQRVTARTVPSITMDGPAVIAHARLLVLGGDNQRLHEEVIAAGGYLREGRFVPMNEGQLKMVQDALQQRAVSPAVQQRLASQWDIHRQPLIRALENRMGERTKSLQKKMADRAAKEQADITAILTELKENISKELEQPEVVQLELSGFSHEERQQFNRDISALEARLQQIDSEIEQETARIQQRFTDPKPRIFPVAVTYVVPAHLAR</sequence>
<evidence type="ECO:0000259" key="7">
    <source>
        <dbReference type="PROSITE" id="PS51194"/>
    </source>
</evidence>
<evidence type="ECO:0000256" key="5">
    <source>
        <dbReference type="SAM" id="Coils"/>
    </source>
</evidence>
<dbReference type="Proteomes" id="UP000635565">
    <property type="component" value="Unassembled WGS sequence"/>
</dbReference>
<evidence type="ECO:0000313" key="9">
    <source>
        <dbReference type="Proteomes" id="UP000635565"/>
    </source>
</evidence>
<feature type="domain" description="Helicase C-terminal" evidence="7">
    <location>
        <begin position="507"/>
        <end position="683"/>
    </location>
</feature>
<keyword evidence="2" id="KW-0378">Hydrolase</keyword>
<evidence type="ECO:0000259" key="6">
    <source>
        <dbReference type="PROSITE" id="PS51192"/>
    </source>
</evidence>
<dbReference type="InterPro" id="IPR038718">
    <property type="entry name" value="SNF2-like_sf"/>
</dbReference>
<dbReference type="Pfam" id="PF00271">
    <property type="entry name" value="Helicase_C"/>
    <property type="match status" value="1"/>
</dbReference>
<dbReference type="PANTHER" id="PTHR45766:SF6">
    <property type="entry name" value="SWI_SNF-RELATED MATRIX-ASSOCIATED ACTIN-DEPENDENT REGULATOR OF CHROMATIN SUBFAMILY A-LIKE PROTEIN 1"/>
    <property type="match status" value="1"/>
</dbReference>
<name>A0ABQ3VSK9_9CHLR</name>
<protein>
    <submittedName>
        <fullName evidence="8">Helicase SNF2 family protein</fullName>
    </submittedName>
</protein>
<keyword evidence="9" id="KW-1185">Reference proteome</keyword>
<dbReference type="PROSITE" id="PS51192">
    <property type="entry name" value="HELICASE_ATP_BIND_1"/>
    <property type="match status" value="1"/>
</dbReference>
<keyword evidence="5" id="KW-0175">Coiled coil</keyword>
<feature type="coiled-coil region" evidence="5">
    <location>
        <begin position="1010"/>
        <end position="1037"/>
    </location>
</feature>
<evidence type="ECO:0000313" key="8">
    <source>
        <dbReference type="EMBL" id="GHO89185.1"/>
    </source>
</evidence>
<keyword evidence="3 8" id="KW-0347">Helicase</keyword>
<evidence type="ECO:0000256" key="4">
    <source>
        <dbReference type="ARBA" id="ARBA00022840"/>
    </source>
</evidence>
<feature type="coiled-coil region" evidence="5">
    <location>
        <begin position="719"/>
        <end position="746"/>
    </location>
</feature>
<dbReference type="Gene3D" id="3.40.50.300">
    <property type="entry name" value="P-loop containing nucleotide triphosphate hydrolases"/>
    <property type="match status" value="1"/>
</dbReference>
<dbReference type="InterPro" id="IPR057342">
    <property type="entry name" value="DEXDc_RapA"/>
</dbReference>
<gene>
    <name evidence="8" type="ORF">KSZ_71910</name>
</gene>
<dbReference type="InterPro" id="IPR000330">
    <property type="entry name" value="SNF2_N"/>
</dbReference>
<dbReference type="PANTHER" id="PTHR45766">
    <property type="entry name" value="DNA ANNEALING HELICASE AND ENDONUCLEASE ZRANB3 FAMILY MEMBER"/>
    <property type="match status" value="1"/>
</dbReference>
<dbReference type="Pfam" id="PF00176">
    <property type="entry name" value="SNF2-rel_dom"/>
    <property type="match status" value="1"/>
</dbReference>
<dbReference type="InterPro" id="IPR049730">
    <property type="entry name" value="SNF2/RAD54-like_C"/>
</dbReference>
<dbReference type="EMBL" id="BNJJ01000032">
    <property type="protein sequence ID" value="GHO89185.1"/>
    <property type="molecule type" value="Genomic_DNA"/>
</dbReference>
<dbReference type="CDD" id="cd18011">
    <property type="entry name" value="DEXDc_RapA"/>
    <property type="match status" value="1"/>
</dbReference>
<feature type="domain" description="Helicase ATP-binding" evidence="6">
    <location>
        <begin position="131"/>
        <end position="318"/>
    </location>
</feature>
<reference evidence="8 9" key="1">
    <citation type="journal article" date="2021" name="Int. J. Syst. Evol. Microbiol.">
        <title>Reticulibacter mediterranei gen. nov., sp. nov., within the new family Reticulibacteraceae fam. nov., and Ktedonospora formicarum gen. nov., sp. nov., Ktedonobacter robiniae sp. nov., Dictyobacter formicarum sp. nov. and Dictyobacter arantiisoli sp. nov., belonging to the class Ktedonobacteria.</title>
        <authorList>
            <person name="Yabe S."/>
            <person name="Zheng Y."/>
            <person name="Wang C.M."/>
            <person name="Sakai Y."/>
            <person name="Abe K."/>
            <person name="Yokota A."/>
            <person name="Donadio S."/>
            <person name="Cavaletti L."/>
            <person name="Monciardini P."/>
        </authorList>
    </citation>
    <scope>NUCLEOTIDE SEQUENCE [LARGE SCALE GENOMIC DNA]</scope>
    <source>
        <strain evidence="8 9">SOSP1-9</strain>
    </source>
</reference>
<keyword evidence="4" id="KW-0067">ATP-binding</keyword>
<dbReference type="InterPro" id="IPR001650">
    <property type="entry name" value="Helicase_C-like"/>
</dbReference>
<accession>A0ABQ3VSK9</accession>
<dbReference type="CDD" id="cd18793">
    <property type="entry name" value="SF2_C_SNF"/>
    <property type="match status" value="1"/>
</dbReference>
<dbReference type="GO" id="GO:0004386">
    <property type="term" value="F:helicase activity"/>
    <property type="evidence" value="ECO:0007669"/>
    <property type="project" value="UniProtKB-KW"/>
</dbReference>
<keyword evidence="1" id="KW-0547">Nucleotide-binding</keyword>